<evidence type="ECO:0000256" key="1">
    <source>
        <dbReference type="ARBA" id="ARBA00022691"/>
    </source>
</evidence>
<dbReference type="PANTHER" id="PTHR11228">
    <property type="entry name" value="RADICAL SAM DOMAIN PROTEIN"/>
    <property type="match status" value="1"/>
</dbReference>
<dbReference type="InterPro" id="IPR013785">
    <property type="entry name" value="Aldolase_TIM"/>
</dbReference>
<keyword evidence="1" id="KW-0949">S-adenosyl-L-methionine</keyword>
<dbReference type="SMART" id="SM00729">
    <property type="entry name" value="Elp3"/>
    <property type="match status" value="1"/>
</dbReference>
<evidence type="ECO:0000256" key="4">
    <source>
        <dbReference type="ARBA" id="ARBA00023014"/>
    </source>
</evidence>
<dbReference type="SUPFAM" id="SSF102114">
    <property type="entry name" value="Radical SAM enzymes"/>
    <property type="match status" value="1"/>
</dbReference>
<dbReference type="InterPro" id="IPR007197">
    <property type="entry name" value="rSAM"/>
</dbReference>
<reference evidence="7" key="1">
    <citation type="journal article" date="2015" name="MBio">
        <title>Genome-Resolved Metagenomic Analysis Reveals Roles for Candidate Phyla and Other Microbial Community Members in Biogeochemical Transformations in Oil Reservoirs.</title>
        <authorList>
            <person name="Hu P."/>
            <person name="Tom L."/>
            <person name="Singh A."/>
            <person name="Thomas B.C."/>
            <person name="Baker B.J."/>
            <person name="Piceno Y.M."/>
            <person name="Andersen G.L."/>
            <person name="Banfield J.F."/>
        </authorList>
    </citation>
    <scope>NUCLEOTIDE SEQUENCE [LARGE SCALE GENOMIC DNA]</scope>
</reference>
<dbReference type="NCBIfam" id="TIGR04055">
    <property type="entry name" value="rSAM_NirJ2"/>
    <property type="match status" value="1"/>
</dbReference>
<dbReference type="AlphaFoldDB" id="A0A117LBD2"/>
<dbReference type="Proteomes" id="UP000053326">
    <property type="component" value="Unassembled WGS sequence"/>
</dbReference>
<protein>
    <submittedName>
        <fullName evidence="6">Radical SAM domain-containing protein</fullName>
    </submittedName>
</protein>
<dbReference type="InterPro" id="IPR050377">
    <property type="entry name" value="Radical_SAM_PqqE_MftC-like"/>
</dbReference>
<dbReference type="InterPro" id="IPR053953">
    <property type="entry name" value="NirdL-like_HTH"/>
</dbReference>
<evidence type="ECO:0000256" key="3">
    <source>
        <dbReference type="ARBA" id="ARBA00023004"/>
    </source>
</evidence>
<keyword evidence="2" id="KW-0479">Metal-binding</keyword>
<dbReference type="Pfam" id="PF04055">
    <property type="entry name" value="Radical_SAM"/>
    <property type="match status" value="1"/>
</dbReference>
<dbReference type="InterPro" id="IPR027633">
    <property type="entry name" value="rSAM_NirJ2"/>
</dbReference>
<dbReference type="SFLD" id="SFLDS00029">
    <property type="entry name" value="Radical_SAM"/>
    <property type="match status" value="1"/>
</dbReference>
<dbReference type="PROSITE" id="PS51918">
    <property type="entry name" value="RADICAL_SAM"/>
    <property type="match status" value="1"/>
</dbReference>
<evidence type="ECO:0000259" key="5">
    <source>
        <dbReference type="PROSITE" id="PS51918"/>
    </source>
</evidence>
<dbReference type="InterPro" id="IPR058240">
    <property type="entry name" value="rSAM_sf"/>
</dbReference>
<name>A0A117LBD2_9THEO</name>
<dbReference type="Pfam" id="PF13186">
    <property type="entry name" value="SPASM"/>
    <property type="match status" value="1"/>
</dbReference>
<dbReference type="NCBIfam" id="TIGR04085">
    <property type="entry name" value="rSAM_more_4Fe4S"/>
    <property type="match status" value="1"/>
</dbReference>
<dbReference type="InterPro" id="IPR040523">
    <property type="entry name" value="AsnC_trans_reg2"/>
</dbReference>
<comment type="caution">
    <text evidence="6">The sequence shown here is derived from an EMBL/GenBank/DDBJ whole genome shotgun (WGS) entry which is preliminary data.</text>
</comment>
<dbReference type="Gene3D" id="3.20.20.70">
    <property type="entry name" value="Aldolase class I"/>
    <property type="match status" value="1"/>
</dbReference>
<dbReference type="GO" id="GO:0051536">
    <property type="term" value="F:iron-sulfur cluster binding"/>
    <property type="evidence" value="ECO:0007669"/>
    <property type="project" value="UniProtKB-KW"/>
</dbReference>
<dbReference type="InterPro" id="IPR023885">
    <property type="entry name" value="4Fe4S-binding_SPASM_dom"/>
</dbReference>
<keyword evidence="3" id="KW-0408">Iron</keyword>
<dbReference type="CDD" id="cd01335">
    <property type="entry name" value="Radical_SAM"/>
    <property type="match status" value="1"/>
</dbReference>
<dbReference type="SFLD" id="SFLDG01386">
    <property type="entry name" value="main_SPASM_domain-containing"/>
    <property type="match status" value="1"/>
</dbReference>
<dbReference type="CDD" id="cd21123">
    <property type="entry name" value="SPASM_MftC-like"/>
    <property type="match status" value="1"/>
</dbReference>
<dbReference type="GO" id="GO:0046872">
    <property type="term" value="F:metal ion binding"/>
    <property type="evidence" value="ECO:0007669"/>
    <property type="project" value="UniProtKB-KW"/>
</dbReference>
<dbReference type="InterPro" id="IPR006638">
    <property type="entry name" value="Elp3/MiaA/NifB-like_rSAM"/>
</dbReference>
<dbReference type="Pfam" id="PF17805">
    <property type="entry name" value="AsnC_trans_reg2"/>
    <property type="match status" value="1"/>
</dbReference>
<feature type="domain" description="Radical SAM core" evidence="5">
    <location>
        <begin position="1"/>
        <end position="210"/>
    </location>
</feature>
<dbReference type="GO" id="GO:0003824">
    <property type="term" value="F:catalytic activity"/>
    <property type="evidence" value="ECO:0007669"/>
    <property type="project" value="InterPro"/>
</dbReference>
<dbReference type="Gene3D" id="3.30.70.3460">
    <property type="match status" value="1"/>
</dbReference>
<sequence length="487" mass="55078">MLVSWNTTNTCNLRCPHCYRDAGQKAPQELTTAEGCELIEEVWRSGFRIMVFSGGEPLLRPDLFDLIDRARSRGLRPVLGTNGTLITREVARDLKKAGAAAVGISIDSIDREKHDRFRGVDGAWEATMEGIENCRLEGLPFQIHSTVFPWNYEEIEDITSLALQVGARGHHVFFFVPTGRGRGNEESVAAEQVEDLLERLLSLQEKLPLEIKPTCAPQFLRIARQKGIKTRFKRGCLAGISYCIIAPEGDVYPCPYLDLSVGNVRETPFSRIWENNPVLLRLRTRKYEGYCGICRYRSICGGCRARAYAGPEADYMAEDRGCLYLLQEESKVSPLGKKLLLRLQEGFPLEKEPYAVLARELGVTEKEVLFALRWLKARGAIRRLGAVFDSRGLGYRSTLCAASVPKDQLEKAVAIINSYPGVTHNYLREHRYNLWFTVTASSERALEDVVEEIRNRTGIQEIYSFPSRKVYKIGVKFPEEELARVFS</sequence>
<proteinExistence type="predicted"/>
<dbReference type="PATRIC" id="fig|85874.4.peg.1662"/>
<keyword evidence="4" id="KW-0411">Iron-sulfur</keyword>
<evidence type="ECO:0000313" key="7">
    <source>
        <dbReference type="Proteomes" id="UP000053326"/>
    </source>
</evidence>
<dbReference type="SFLD" id="SFLDG01067">
    <property type="entry name" value="SPASM/twitch_domain_containing"/>
    <property type="match status" value="1"/>
</dbReference>
<evidence type="ECO:0000313" key="6">
    <source>
        <dbReference type="EMBL" id="KUK36775.1"/>
    </source>
</evidence>
<gene>
    <name evidence="6" type="ORF">XD66_0513</name>
</gene>
<dbReference type="PANTHER" id="PTHR11228:SF7">
    <property type="entry name" value="PQQA PEPTIDE CYCLASE"/>
    <property type="match status" value="1"/>
</dbReference>
<dbReference type="EMBL" id="LGFO01000043">
    <property type="protein sequence ID" value="KUK36775.1"/>
    <property type="molecule type" value="Genomic_DNA"/>
</dbReference>
<dbReference type="Pfam" id="PF22451">
    <property type="entry name" value="NirdL-like_HTH"/>
    <property type="match status" value="1"/>
</dbReference>
<accession>A0A117LBD2</accession>
<organism evidence="6 7">
    <name type="scientific">Thermacetogenium phaeum</name>
    <dbReference type="NCBI Taxonomy" id="85874"/>
    <lineage>
        <taxon>Bacteria</taxon>
        <taxon>Bacillati</taxon>
        <taxon>Bacillota</taxon>
        <taxon>Clostridia</taxon>
        <taxon>Thermoanaerobacterales</taxon>
        <taxon>Thermoanaerobacteraceae</taxon>
        <taxon>Thermacetogenium</taxon>
    </lineage>
</organism>
<evidence type="ECO:0000256" key="2">
    <source>
        <dbReference type="ARBA" id="ARBA00022723"/>
    </source>
</evidence>